<evidence type="ECO:0000313" key="1">
    <source>
        <dbReference type="EMBL" id="ELR68096.1"/>
    </source>
</evidence>
<dbReference type="PATRIC" id="fig|1237149.3.peg.5837"/>
<keyword evidence="2" id="KW-1185">Reference proteome</keyword>
<dbReference type="AlphaFoldDB" id="L8JGV2"/>
<evidence type="ECO:0000313" key="2">
    <source>
        <dbReference type="Proteomes" id="UP000011135"/>
    </source>
</evidence>
<protein>
    <submittedName>
        <fullName evidence="1">Uncharacterized protein</fullName>
    </submittedName>
</protein>
<proteinExistence type="predicted"/>
<dbReference type="EMBL" id="AMZN01000150">
    <property type="protein sequence ID" value="ELR68096.1"/>
    <property type="molecule type" value="Genomic_DNA"/>
</dbReference>
<name>L8JGV2_9BACT</name>
<organism evidence="1 2">
    <name type="scientific">Fulvivirga imtechensis AK7</name>
    <dbReference type="NCBI Taxonomy" id="1237149"/>
    <lineage>
        <taxon>Bacteria</taxon>
        <taxon>Pseudomonadati</taxon>
        <taxon>Bacteroidota</taxon>
        <taxon>Cytophagia</taxon>
        <taxon>Cytophagales</taxon>
        <taxon>Fulvivirgaceae</taxon>
        <taxon>Fulvivirga</taxon>
    </lineage>
</organism>
<sequence length="196" mass="19418">MVQELVASGGATVGLMTHEQQSGGMTDFSNSNHALNIGAGIYGAMEGLTSSQGYWLGKNGKYYEGFSGRGPNQYTGSRASAIKSANTYKLAGKAIVIGQVALGGYMTYEGYVADGGEFGYNAQKAAASSAAGIVGGIAGAKAGALIGAGIGVWFGGVGAIPGAVIGGVIGGFGLGVGGSYLGSYLGESAVDYYHGR</sequence>
<comment type="caution">
    <text evidence="1">The sequence shown here is derived from an EMBL/GenBank/DDBJ whole genome shotgun (WGS) entry which is preliminary data.</text>
</comment>
<dbReference type="Proteomes" id="UP000011135">
    <property type="component" value="Unassembled WGS sequence"/>
</dbReference>
<reference evidence="1 2" key="1">
    <citation type="submission" date="2012-12" db="EMBL/GenBank/DDBJ databases">
        <title>Genome assembly of Fulvivirga imtechensis AK7.</title>
        <authorList>
            <person name="Nupur N."/>
            <person name="Khatri I."/>
            <person name="Kumar R."/>
            <person name="Subramanian S."/>
            <person name="Pinnaka A."/>
        </authorList>
    </citation>
    <scope>NUCLEOTIDE SEQUENCE [LARGE SCALE GENOMIC DNA]</scope>
    <source>
        <strain evidence="1 2">AK7</strain>
    </source>
</reference>
<gene>
    <name evidence="1" type="ORF">C900_01156</name>
</gene>
<accession>L8JGV2</accession>